<evidence type="ECO:0000256" key="3">
    <source>
        <dbReference type="ARBA" id="ARBA00022737"/>
    </source>
</evidence>
<keyword evidence="6 8" id="KW-0472">Membrane</keyword>
<feature type="transmembrane region" description="Helical" evidence="10">
    <location>
        <begin position="103"/>
        <end position="122"/>
    </location>
</feature>
<keyword evidence="4 8" id="KW-1133">Transmembrane helix</keyword>
<dbReference type="InterPro" id="IPR036318">
    <property type="entry name" value="FAD-bd_PCMH-like_sf"/>
</dbReference>
<dbReference type="PANTHER" id="PTHR22777">
    <property type="entry name" value="HEMOLYSIN-RELATED"/>
    <property type="match status" value="1"/>
</dbReference>
<dbReference type="InterPro" id="IPR016169">
    <property type="entry name" value="FAD-bd_PCMH_sub2"/>
</dbReference>
<dbReference type="Gene3D" id="3.10.580.10">
    <property type="entry name" value="CBS-domain"/>
    <property type="match status" value="1"/>
</dbReference>
<dbReference type="PROSITE" id="PS51846">
    <property type="entry name" value="CNNM"/>
    <property type="match status" value="1"/>
</dbReference>
<feature type="domain" description="CNNM transmembrane" evidence="12">
    <location>
        <begin position="44"/>
        <end position="230"/>
    </location>
</feature>
<dbReference type="PANTHER" id="PTHR22777:SF17">
    <property type="entry name" value="UPF0053 PROTEIN SLL0260"/>
    <property type="match status" value="1"/>
</dbReference>
<feature type="domain" description="CBS" evidence="11">
    <location>
        <begin position="316"/>
        <end position="374"/>
    </location>
</feature>
<feature type="transmembrane region" description="Helical" evidence="10">
    <location>
        <begin position="173"/>
        <end position="195"/>
    </location>
</feature>
<dbReference type="CDD" id="cd04590">
    <property type="entry name" value="CBS_pair_CorC_HlyC_assoc"/>
    <property type="match status" value="1"/>
</dbReference>
<evidence type="ECO:0000256" key="8">
    <source>
        <dbReference type="PROSITE-ProRule" id="PRU01193"/>
    </source>
</evidence>
<dbReference type="Pfam" id="PF01595">
    <property type="entry name" value="CNNM"/>
    <property type="match status" value="1"/>
</dbReference>
<dbReference type="OrthoDB" id="5353557at2759"/>
<dbReference type="Proteomes" id="UP000325577">
    <property type="component" value="Linkage Group LG4"/>
</dbReference>
<evidence type="ECO:0000256" key="5">
    <source>
        <dbReference type="ARBA" id="ARBA00023122"/>
    </source>
</evidence>
<evidence type="ECO:0000256" key="7">
    <source>
        <dbReference type="PROSITE-ProRule" id="PRU00703"/>
    </source>
</evidence>
<dbReference type="SMART" id="SM00116">
    <property type="entry name" value="CBS"/>
    <property type="match status" value="2"/>
</dbReference>
<dbReference type="InterPro" id="IPR044751">
    <property type="entry name" value="Ion_transp-like_CBS"/>
</dbReference>
<dbReference type="InterPro" id="IPR046342">
    <property type="entry name" value="CBS_dom_sf"/>
</dbReference>
<evidence type="ECO:0000313" key="14">
    <source>
        <dbReference type="Proteomes" id="UP000325577"/>
    </source>
</evidence>
<keyword evidence="2 8" id="KW-0812">Transmembrane</keyword>
<feature type="region of interest" description="Disordered" evidence="9">
    <location>
        <begin position="449"/>
        <end position="469"/>
    </location>
</feature>
<evidence type="ECO:0000256" key="10">
    <source>
        <dbReference type="SAM" id="Phobius"/>
    </source>
</evidence>
<feature type="domain" description="CBS" evidence="11">
    <location>
        <begin position="249"/>
        <end position="308"/>
    </location>
</feature>
<keyword evidence="3" id="KW-0677">Repeat</keyword>
<dbReference type="SUPFAM" id="SSF56176">
    <property type="entry name" value="FAD-binding/transporter-associated domain-like"/>
    <property type="match status" value="1"/>
</dbReference>
<dbReference type="FunFam" id="3.10.580.10:FF:000002">
    <property type="entry name" value="Magnesium/cobalt efflux protein CorC"/>
    <property type="match status" value="1"/>
</dbReference>
<keyword evidence="14" id="KW-1185">Reference proteome</keyword>
<feature type="compositionally biased region" description="Acidic residues" evidence="9">
    <location>
        <begin position="521"/>
        <end position="531"/>
    </location>
</feature>
<dbReference type="Pfam" id="PF00571">
    <property type="entry name" value="CBS"/>
    <property type="match status" value="2"/>
</dbReference>
<dbReference type="AlphaFoldDB" id="A0A5J5A0U4"/>
<dbReference type="SUPFAM" id="SSF54631">
    <property type="entry name" value="CBS-domain pair"/>
    <property type="match status" value="1"/>
</dbReference>
<evidence type="ECO:0008006" key="15">
    <source>
        <dbReference type="Google" id="ProtNLM"/>
    </source>
</evidence>
<feature type="region of interest" description="Disordered" evidence="9">
    <location>
        <begin position="517"/>
        <end position="563"/>
    </location>
</feature>
<protein>
    <recommendedName>
        <fullName evidence="15">CNNM transmembrane domain-containing protein</fullName>
    </recommendedName>
</protein>
<sequence length="563" mass="62905">MVCGVLVFGCRRVLAVESVVNAGYGVLGQNLLSLRSAWPKMLQVLRVFKEQGLVLAALLGLSAFFSMAETSITTLWPWKVRELAEKETENGVFKMLCSDVTRFLTTILIGTTVVNIGATALVTEAATAIFGEAGVSAATGVMTVAVLLLTEITPKSIAVNNATEVARFVVRPVAWLSLILYPVGRVVTYLSMGMLKMLGLKGRSEPYVTEDELKLMLRGAELSGAIEEEEQDMIENVLEIKDTRVREVMTPLVDVVAIDASATLVDFQDFWVTHQYSRVPVFEQRVDNIVGIAYAMDLLDFVQKGEQLESSMVGDMAHKPAYFVPDSMSVWNLLREFRIRKVHMAVVLNEYGGTVGIVTLEDVVEEIVGEIFDENDSKEEIQKKTGYIVMRADGIYDVDANTSIDQLSEDLNIKMPEGHQYETVSGFICEAFGYIPRTGETIKVVLEKENHEEDDDYTETESDHQDQKEKHQIFKLEILAGNARKVSAIQFERVNHDNTALDAKEVTRLVPKFMKRKWSSDDDSDRSDYDEVPFQNRSDDDLSHGYVIAEQEDDHDAPAPSKQ</sequence>
<evidence type="ECO:0000256" key="2">
    <source>
        <dbReference type="ARBA" id="ARBA00022692"/>
    </source>
</evidence>
<dbReference type="InterPro" id="IPR002550">
    <property type="entry name" value="CNNM"/>
</dbReference>
<feature type="transmembrane region" description="Helical" evidence="10">
    <location>
        <begin position="53"/>
        <end position="76"/>
    </location>
</feature>
<evidence type="ECO:0000256" key="6">
    <source>
        <dbReference type="ARBA" id="ARBA00023136"/>
    </source>
</evidence>
<dbReference type="SMART" id="SM01091">
    <property type="entry name" value="CorC_HlyC"/>
    <property type="match status" value="1"/>
</dbReference>
<feature type="transmembrane region" description="Helical" evidence="10">
    <location>
        <begin position="128"/>
        <end position="152"/>
    </location>
</feature>
<gene>
    <name evidence="13" type="ORF">F0562_009991</name>
</gene>
<dbReference type="GO" id="GO:0016020">
    <property type="term" value="C:membrane"/>
    <property type="evidence" value="ECO:0007669"/>
    <property type="project" value="UniProtKB-SubCell"/>
</dbReference>
<evidence type="ECO:0000259" key="11">
    <source>
        <dbReference type="PROSITE" id="PS51371"/>
    </source>
</evidence>
<dbReference type="Pfam" id="PF03471">
    <property type="entry name" value="CorC_HlyC"/>
    <property type="match status" value="1"/>
</dbReference>
<name>A0A5J5A0U4_9ASTE</name>
<evidence type="ECO:0000256" key="9">
    <source>
        <dbReference type="SAM" id="MobiDB-lite"/>
    </source>
</evidence>
<comment type="subcellular location">
    <subcellularLocation>
        <location evidence="1">Membrane</location>
        <topology evidence="1">Multi-pass membrane protein</topology>
    </subcellularLocation>
</comment>
<proteinExistence type="predicted"/>
<dbReference type="EMBL" id="CM018047">
    <property type="protein sequence ID" value="KAA8523568.1"/>
    <property type="molecule type" value="Genomic_DNA"/>
</dbReference>
<dbReference type="GO" id="GO:0050660">
    <property type="term" value="F:flavin adenine dinucleotide binding"/>
    <property type="evidence" value="ECO:0007669"/>
    <property type="project" value="InterPro"/>
</dbReference>
<evidence type="ECO:0000313" key="13">
    <source>
        <dbReference type="EMBL" id="KAA8523568.1"/>
    </source>
</evidence>
<dbReference type="InterPro" id="IPR000644">
    <property type="entry name" value="CBS_dom"/>
</dbReference>
<evidence type="ECO:0000256" key="1">
    <source>
        <dbReference type="ARBA" id="ARBA00004141"/>
    </source>
</evidence>
<dbReference type="InterPro" id="IPR005170">
    <property type="entry name" value="Transptr-assoc_dom"/>
</dbReference>
<organism evidence="13 14">
    <name type="scientific">Nyssa sinensis</name>
    <dbReference type="NCBI Taxonomy" id="561372"/>
    <lineage>
        <taxon>Eukaryota</taxon>
        <taxon>Viridiplantae</taxon>
        <taxon>Streptophyta</taxon>
        <taxon>Embryophyta</taxon>
        <taxon>Tracheophyta</taxon>
        <taxon>Spermatophyta</taxon>
        <taxon>Magnoliopsida</taxon>
        <taxon>eudicotyledons</taxon>
        <taxon>Gunneridae</taxon>
        <taxon>Pentapetalae</taxon>
        <taxon>asterids</taxon>
        <taxon>Cornales</taxon>
        <taxon>Nyssaceae</taxon>
        <taxon>Nyssa</taxon>
    </lineage>
</organism>
<dbReference type="PROSITE" id="PS51371">
    <property type="entry name" value="CBS"/>
    <property type="match status" value="2"/>
</dbReference>
<evidence type="ECO:0000256" key="4">
    <source>
        <dbReference type="ARBA" id="ARBA00022989"/>
    </source>
</evidence>
<reference evidence="13 14" key="1">
    <citation type="submission" date="2019-09" db="EMBL/GenBank/DDBJ databases">
        <title>A chromosome-level genome assembly of the Chinese tupelo Nyssa sinensis.</title>
        <authorList>
            <person name="Yang X."/>
            <person name="Kang M."/>
            <person name="Yang Y."/>
            <person name="Xiong H."/>
            <person name="Wang M."/>
            <person name="Zhang Z."/>
            <person name="Wang Z."/>
            <person name="Wu H."/>
            <person name="Ma T."/>
            <person name="Liu J."/>
            <person name="Xi Z."/>
        </authorList>
    </citation>
    <scope>NUCLEOTIDE SEQUENCE [LARGE SCALE GENOMIC DNA]</scope>
    <source>
        <strain evidence="13">J267</strain>
        <tissue evidence="13">Leaf</tissue>
    </source>
</reference>
<dbReference type="Gene3D" id="3.30.465.10">
    <property type="match status" value="1"/>
</dbReference>
<accession>A0A5J5A0U4</accession>
<keyword evidence="5 7" id="KW-0129">CBS domain</keyword>
<evidence type="ECO:0000259" key="12">
    <source>
        <dbReference type="PROSITE" id="PS51846"/>
    </source>
</evidence>